<feature type="domain" description="Topo IA-type catalytic" evidence="10">
    <location>
        <begin position="161"/>
        <end position="619"/>
    </location>
</feature>
<dbReference type="EMBL" id="NSIT01000099">
    <property type="protein sequence ID" value="PJE79065.1"/>
    <property type="molecule type" value="Genomic_DNA"/>
</dbReference>
<sequence length="657" mass="74424">MTNEDGMRLIIAEKPSLGRAIAEVLPKPHKKSEGYIETGGGNCVTWCIGHLLEQDEPSAYDPAYRQWKLEHLPIIPEQWLLKPKKETRKQLSVIKRLLKLSDNIVHAGDPDREGQLLVDEVLSYLNLSKNRRQKVMRLLINDMNPQAIKKALAGMRLNREFVPLSVSALARSRADWLYGINMTRACTVLGKREGYNGLLSVGRVQTPILGLVARRDQEIKQFEPKPFFDVYASLETDKKAHFRAKWQPSEACQPWMDEEGRVLDRRLAENVVRRITGKQGIVESAEDKKGKELPPLLYSLSALQIDAARRWNMTATQVLDCCQKLYEQKLLTYPRSDCRYLPEEHFSQAPDVLSVIRQNAPVLGKFVDGGSPSRKTRVWNDKKISAHHAIIPTARRASRLKLAEGEQRVYEMVARQYLAQFYPDHRFVRRKIAVRIEKGLFLATSRQTEQEGWKKLFPAQRKKHDTSPDSALSALPQPSLPLLKKGDALTCLEGFLQEKMTQAPLPFTDATLLSAMTGIARYVNSPSVRKILRETDGLGTEATRASIIELLFKRGFLYKEKQHIHATPSGSALVLALPDKISQPDMTAQWESQLNDMVGGRSSYDVFMASLSEEIHDLLVTTASDGLSQVRNLPPVAKPVYRKNRRAKNSKKIRSRA</sequence>
<dbReference type="Gene3D" id="2.70.20.10">
    <property type="entry name" value="Topoisomerase I, domain 3"/>
    <property type="match status" value="1"/>
</dbReference>
<dbReference type="InterPro" id="IPR005738">
    <property type="entry name" value="TopoIII"/>
</dbReference>
<comment type="similarity">
    <text evidence="2">Belongs to the type IA topoisomerase family.</text>
</comment>
<dbReference type="GO" id="GO:0043597">
    <property type="term" value="C:cytoplasmic replication fork"/>
    <property type="evidence" value="ECO:0007669"/>
    <property type="project" value="TreeGrafter"/>
</dbReference>
<keyword evidence="6" id="KW-0799">Topoisomerase</keyword>
<evidence type="ECO:0000313" key="11">
    <source>
        <dbReference type="EMBL" id="PJE79065.1"/>
    </source>
</evidence>
<evidence type="ECO:0000256" key="1">
    <source>
        <dbReference type="ARBA" id="ARBA00000213"/>
    </source>
</evidence>
<keyword evidence="4" id="KW-0479">Metal-binding</keyword>
<dbReference type="InterPro" id="IPR023405">
    <property type="entry name" value="Topo_IA_core_domain"/>
</dbReference>
<dbReference type="FunFam" id="3.40.50.140:FF:000004">
    <property type="entry name" value="DNA topoisomerase 3"/>
    <property type="match status" value="1"/>
</dbReference>
<dbReference type="PROSITE" id="PS50880">
    <property type="entry name" value="TOPRIM"/>
    <property type="match status" value="1"/>
</dbReference>
<dbReference type="FunFam" id="1.10.290.10:FF:000004">
    <property type="entry name" value="DNA topoisomerase 3"/>
    <property type="match status" value="1"/>
</dbReference>
<dbReference type="PANTHER" id="PTHR11390">
    <property type="entry name" value="PROKARYOTIC DNA TOPOISOMERASE"/>
    <property type="match status" value="1"/>
</dbReference>
<dbReference type="GO" id="GO:0006265">
    <property type="term" value="P:DNA topological change"/>
    <property type="evidence" value="ECO:0007669"/>
    <property type="project" value="InterPro"/>
</dbReference>
<dbReference type="GO" id="GO:0006281">
    <property type="term" value="P:DNA repair"/>
    <property type="evidence" value="ECO:0007669"/>
    <property type="project" value="TreeGrafter"/>
</dbReference>
<gene>
    <name evidence="11" type="primary">topB</name>
    <name evidence="11" type="ORF">CI610_01973</name>
</gene>
<dbReference type="AlphaFoldDB" id="A0A2H9T758"/>
<dbReference type="InterPro" id="IPR013497">
    <property type="entry name" value="Topo_IA_cen"/>
</dbReference>
<dbReference type="NCBIfam" id="NF005829">
    <property type="entry name" value="PRK07726.1"/>
    <property type="match status" value="1"/>
</dbReference>
<reference evidence="11" key="1">
    <citation type="journal article" date="2017" name="Appl. Environ. Microbiol.">
        <title>Molecular characterization of an Endozoicomonas-like organism causing infection in king scallop Pecten maximus L.</title>
        <authorList>
            <person name="Cano I."/>
            <person name="van Aerle R."/>
            <person name="Ross S."/>
            <person name="Verner-Jeffreys D.W."/>
            <person name="Paley R.K."/>
            <person name="Rimmer G."/>
            <person name="Ryder D."/>
            <person name="Hooper P."/>
            <person name="Stone D."/>
            <person name="Feist S.W."/>
        </authorList>
    </citation>
    <scope>NUCLEOTIDE SEQUENCE</scope>
</reference>
<evidence type="ECO:0000259" key="9">
    <source>
        <dbReference type="PROSITE" id="PS50880"/>
    </source>
</evidence>
<name>A0A2H9T758_9ZZZZ</name>
<dbReference type="NCBIfam" id="TIGR01056">
    <property type="entry name" value="topB"/>
    <property type="match status" value="1"/>
</dbReference>
<evidence type="ECO:0000256" key="7">
    <source>
        <dbReference type="ARBA" id="ARBA00023125"/>
    </source>
</evidence>
<dbReference type="CDD" id="cd00186">
    <property type="entry name" value="TOP1Ac"/>
    <property type="match status" value="1"/>
</dbReference>
<dbReference type="Pfam" id="PF01131">
    <property type="entry name" value="Topoisom_bac"/>
    <property type="match status" value="1"/>
</dbReference>
<comment type="catalytic activity">
    <reaction evidence="1">
        <text>ATP-independent breakage of single-stranded DNA, followed by passage and rejoining.</text>
        <dbReference type="EC" id="5.6.2.1"/>
    </reaction>
</comment>
<comment type="caution">
    <text evidence="11">The sequence shown here is derived from an EMBL/GenBank/DDBJ whole genome shotgun (WGS) entry which is preliminary data.</text>
</comment>
<protein>
    <recommendedName>
        <fullName evidence="3">DNA topoisomerase</fullName>
        <ecNumber evidence="3">5.6.2.1</ecNumber>
    </recommendedName>
</protein>
<dbReference type="PANTHER" id="PTHR11390:SF21">
    <property type="entry name" value="DNA TOPOISOMERASE 3-ALPHA"/>
    <property type="match status" value="1"/>
</dbReference>
<dbReference type="GO" id="GO:0003677">
    <property type="term" value="F:DNA binding"/>
    <property type="evidence" value="ECO:0007669"/>
    <property type="project" value="UniProtKB-KW"/>
</dbReference>
<dbReference type="EC" id="5.6.2.1" evidence="3"/>
<keyword evidence="7" id="KW-0238">DNA-binding</keyword>
<dbReference type="InterPro" id="IPR000380">
    <property type="entry name" value="Topo_IA"/>
</dbReference>
<dbReference type="PRINTS" id="PR00417">
    <property type="entry name" value="PRTPISMRASEI"/>
</dbReference>
<proteinExistence type="inferred from homology"/>
<dbReference type="InterPro" id="IPR013824">
    <property type="entry name" value="Topo_IA_cen_sub1"/>
</dbReference>
<evidence type="ECO:0000256" key="8">
    <source>
        <dbReference type="ARBA" id="ARBA00023235"/>
    </source>
</evidence>
<evidence type="ECO:0000256" key="4">
    <source>
        <dbReference type="ARBA" id="ARBA00022723"/>
    </source>
</evidence>
<evidence type="ECO:0000256" key="6">
    <source>
        <dbReference type="ARBA" id="ARBA00023029"/>
    </source>
</evidence>
<dbReference type="Gene3D" id="1.10.460.10">
    <property type="entry name" value="Topoisomerase I, domain 2"/>
    <property type="match status" value="1"/>
</dbReference>
<accession>A0A2H9T758</accession>
<evidence type="ECO:0000256" key="5">
    <source>
        <dbReference type="ARBA" id="ARBA00022842"/>
    </source>
</evidence>
<dbReference type="Gene3D" id="1.10.290.10">
    <property type="entry name" value="Topoisomerase I, domain 4"/>
    <property type="match status" value="1"/>
</dbReference>
<dbReference type="GO" id="GO:0006310">
    <property type="term" value="P:DNA recombination"/>
    <property type="evidence" value="ECO:0007669"/>
    <property type="project" value="TreeGrafter"/>
</dbReference>
<dbReference type="SMART" id="SM00437">
    <property type="entry name" value="TOP1Ac"/>
    <property type="match status" value="1"/>
</dbReference>
<dbReference type="InterPro" id="IPR034144">
    <property type="entry name" value="TOPRIM_TopoIII"/>
</dbReference>
<dbReference type="InterPro" id="IPR013826">
    <property type="entry name" value="Topo_IA_cen_sub3"/>
</dbReference>
<dbReference type="SMART" id="SM00493">
    <property type="entry name" value="TOPRIM"/>
    <property type="match status" value="1"/>
</dbReference>
<dbReference type="SMART" id="SM00436">
    <property type="entry name" value="TOP1Bc"/>
    <property type="match status" value="1"/>
</dbReference>
<dbReference type="PROSITE" id="PS52039">
    <property type="entry name" value="TOPO_IA_2"/>
    <property type="match status" value="1"/>
</dbReference>
<dbReference type="InterPro" id="IPR013825">
    <property type="entry name" value="Topo_IA_cen_sub2"/>
</dbReference>
<dbReference type="Pfam" id="PF01751">
    <property type="entry name" value="Toprim"/>
    <property type="match status" value="1"/>
</dbReference>
<evidence type="ECO:0000259" key="10">
    <source>
        <dbReference type="PROSITE" id="PS52039"/>
    </source>
</evidence>
<dbReference type="InterPro" id="IPR006171">
    <property type="entry name" value="TOPRIM_dom"/>
</dbReference>
<dbReference type="CDD" id="cd03362">
    <property type="entry name" value="TOPRIM_TopoIA_TopoIII"/>
    <property type="match status" value="1"/>
</dbReference>
<dbReference type="InterPro" id="IPR003602">
    <property type="entry name" value="Topo_IA_DNA-bd_dom"/>
</dbReference>
<dbReference type="Gene3D" id="3.40.50.140">
    <property type="match status" value="1"/>
</dbReference>
<keyword evidence="5" id="KW-0460">Magnesium</keyword>
<organism evidence="11">
    <name type="scientific">invertebrate metagenome</name>
    <dbReference type="NCBI Taxonomy" id="1711999"/>
    <lineage>
        <taxon>unclassified sequences</taxon>
        <taxon>metagenomes</taxon>
        <taxon>organismal metagenomes</taxon>
    </lineage>
</organism>
<evidence type="ECO:0000256" key="3">
    <source>
        <dbReference type="ARBA" id="ARBA00012891"/>
    </source>
</evidence>
<dbReference type="PROSITE" id="PS00396">
    <property type="entry name" value="TOPO_IA_1"/>
    <property type="match status" value="1"/>
</dbReference>
<dbReference type="GO" id="GO:0046872">
    <property type="term" value="F:metal ion binding"/>
    <property type="evidence" value="ECO:0007669"/>
    <property type="project" value="UniProtKB-KW"/>
</dbReference>
<dbReference type="SUPFAM" id="SSF56712">
    <property type="entry name" value="Prokaryotic type I DNA topoisomerase"/>
    <property type="match status" value="1"/>
</dbReference>
<evidence type="ECO:0000256" key="2">
    <source>
        <dbReference type="ARBA" id="ARBA00009446"/>
    </source>
</evidence>
<dbReference type="GO" id="GO:0003917">
    <property type="term" value="F:DNA topoisomerase type I (single strand cut, ATP-independent) activity"/>
    <property type="evidence" value="ECO:0007669"/>
    <property type="project" value="UniProtKB-EC"/>
</dbReference>
<dbReference type="InterPro" id="IPR003601">
    <property type="entry name" value="Topo_IA_2"/>
</dbReference>
<dbReference type="InterPro" id="IPR023406">
    <property type="entry name" value="Topo_IA_AS"/>
</dbReference>
<feature type="domain" description="Toprim" evidence="9">
    <location>
        <begin position="7"/>
        <end position="140"/>
    </location>
</feature>
<keyword evidence="8 11" id="KW-0413">Isomerase</keyword>